<dbReference type="SUPFAM" id="SSF53448">
    <property type="entry name" value="Nucleotide-diphospho-sugar transferases"/>
    <property type="match status" value="1"/>
</dbReference>
<sequence length="402" mass="45064">MNDLSVSVVVVSRHRPDHLRRCVRALEFQTQPSFEVVLVTDSDTAALLPDNVPHDRVKSAICNDANISKARNIGIGLAAGDLIAFIDDDAIAEPTWLERLVEPFSDPKVAASGGFVRGRNGISFQWCAEEIGADGVSHPISIDGTAILKAKSGKGVKTQGTNCAFRRDALVELHGFDENYKFYLDETDLNMRISQAGHYTAIVPNAEVQHGYAASSLRGNDRRPKSLFEIGASQAYFLKKFGRPASDLMAFRETQWARLEVALVKGLLEPRDVRHLRDDLEAGIAEGCKRTPASKPDWPTLSLFKPFISDRKAVDHCFISSRWISRRRAYAAGKSCAERGIPSTAIILSPTAIFHRRWFHDDGFWVQSGGIFGKSSRTDRIWSWLVREKRFRRERELLQRTR</sequence>
<evidence type="ECO:0000256" key="3">
    <source>
        <dbReference type="ARBA" id="ARBA00022679"/>
    </source>
</evidence>
<dbReference type="RefSeq" id="WP_073144641.1">
    <property type="nucleotide sequence ID" value="NZ_FQUV01000006.1"/>
</dbReference>
<evidence type="ECO:0000313" key="6">
    <source>
        <dbReference type="Proteomes" id="UP000184144"/>
    </source>
</evidence>
<keyword evidence="6" id="KW-1185">Reference proteome</keyword>
<dbReference type="EMBL" id="FQUV01000006">
    <property type="protein sequence ID" value="SHF45148.1"/>
    <property type="molecule type" value="Genomic_DNA"/>
</dbReference>
<reference evidence="6" key="1">
    <citation type="submission" date="2016-11" db="EMBL/GenBank/DDBJ databases">
        <authorList>
            <person name="Varghese N."/>
            <person name="Submissions S."/>
        </authorList>
    </citation>
    <scope>NUCLEOTIDE SEQUENCE [LARGE SCALE GENOMIC DNA]</scope>
    <source>
        <strain evidence="6">DSM 100566</strain>
    </source>
</reference>
<comment type="similarity">
    <text evidence="1">Belongs to the glycosyltransferase 2 family.</text>
</comment>
<gene>
    <name evidence="5" type="ORF">SAMN05444273_106109</name>
</gene>
<dbReference type="PANTHER" id="PTHR43179">
    <property type="entry name" value="RHAMNOSYLTRANSFERASE WBBL"/>
    <property type="match status" value="1"/>
</dbReference>
<accession>A0A1M5BRK6</accession>
<organism evidence="5 6">
    <name type="scientific">Litoreibacter ascidiaceicola</name>
    <dbReference type="NCBI Taxonomy" id="1486859"/>
    <lineage>
        <taxon>Bacteria</taxon>
        <taxon>Pseudomonadati</taxon>
        <taxon>Pseudomonadota</taxon>
        <taxon>Alphaproteobacteria</taxon>
        <taxon>Rhodobacterales</taxon>
        <taxon>Roseobacteraceae</taxon>
        <taxon>Litoreibacter</taxon>
    </lineage>
</organism>
<proteinExistence type="inferred from homology"/>
<keyword evidence="3 5" id="KW-0808">Transferase</keyword>
<dbReference type="Pfam" id="PF00535">
    <property type="entry name" value="Glycos_transf_2"/>
    <property type="match status" value="1"/>
</dbReference>
<keyword evidence="2" id="KW-0328">Glycosyltransferase</keyword>
<dbReference type="PANTHER" id="PTHR43179:SF12">
    <property type="entry name" value="GALACTOFURANOSYLTRANSFERASE GLFT2"/>
    <property type="match status" value="1"/>
</dbReference>
<evidence type="ECO:0000256" key="1">
    <source>
        <dbReference type="ARBA" id="ARBA00006739"/>
    </source>
</evidence>
<dbReference type="OrthoDB" id="153025at2"/>
<dbReference type="AlphaFoldDB" id="A0A1M5BRK6"/>
<evidence type="ECO:0000259" key="4">
    <source>
        <dbReference type="Pfam" id="PF00535"/>
    </source>
</evidence>
<evidence type="ECO:0000313" key="5">
    <source>
        <dbReference type="EMBL" id="SHF45148.1"/>
    </source>
</evidence>
<dbReference type="GO" id="GO:0016757">
    <property type="term" value="F:glycosyltransferase activity"/>
    <property type="evidence" value="ECO:0007669"/>
    <property type="project" value="UniProtKB-KW"/>
</dbReference>
<dbReference type="STRING" id="1486859.SAMN05444273_106109"/>
<dbReference type="InterPro" id="IPR001173">
    <property type="entry name" value="Glyco_trans_2-like"/>
</dbReference>
<feature type="domain" description="Glycosyltransferase 2-like" evidence="4">
    <location>
        <begin position="7"/>
        <end position="170"/>
    </location>
</feature>
<dbReference type="Gene3D" id="3.90.550.10">
    <property type="entry name" value="Spore Coat Polysaccharide Biosynthesis Protein SpsA, Chain A"/>
    <property type="match status" value="1"/>
</dbReference>
<name>A0A1M5BRK6_9RHOB</name>
<protein>
    <submittedName>
        <fullName evidence="5">Glycosyltransferase, GT2 family</fullName>
    </submittedName>
</protein>
<dbReference type="InterPro" id="IPR029044">
    <property type="entry name" value="Nucleotide-diphossugar_trans"/>
</dbReference>
<dbReference type="Proteomes" id="UP000184144">
    <property type="component" value="Unassembled WGS sequence"/>
</dbReference>
<evidence type="ECO:0000256" key="2">
    <source>
        <dbReference type="ARBA" id="ARBA00022676"/>
    </source>
</evidence>